<reference evidence="1 2" key="1">
    <citation type="submission" date="2018-01" db="EMBL/GenBank/DDBJ databases">
        <authorList>
            <person name="Gaut B.S."/>
            <person name="Morton B.R."/>
            <person name="Clegg M.T."/>
            <person name="Duvall M.R."/>
        </authorList>
    </citation>
    <scope>NUCLEOTIDE SEQUENCE [LARGE SCALE GENOMIC DNA]</scope>
    <source>
        <strain evidence="1">GP69</strain>
    </source>
</reference>
<evidence type="ECO:0000313" key="1">
    <source>
        <dbReference type="EMBL" id="SOY32772.1"/>
    </source>
</evidence>
<organism evidence="1 2">
    <name type="scientific">Acetatifactor muris</name>
    <dbReference type="NCBI Taxonomy" id="879566"/>
    <lineage>
        <taxon>Bacteria</taxon>
        <taxon>Bacillati</taxon>
        <taxon>Bacillota</taxon>
        <taxon>Clostridia</taxon>
        <taxon>Lachnospirales</taxon>
        <taxon>Lachnospiraceae</taxon>
        <taxon>Acetatifactor</taxon>
    </lineage>
</organism>
<dbReference type="Proteomes" id="UP000236311">
    <property type="component" value="Unassembled WGS sequence"/>
</dbReference>
<name>A0A2K4ZR04_9FIRM</name>
<proteinExistence type="predicted"/>
<evidence type="ECO:0008006" key="3">
    <source>
        <dbReference type="Google" id="ProtNLM"/>
    </source>
</evidence>
<accession>A0A2K4ZR04</accession>
<evidence type="ECO:0000313" key="2">
    <source>
        <dbReference type="Proteomes" id="UP000236311"/>
    </source>
</evidence>
<gene>
    <name evidence="1" type="ORF">AMURIS_05539</name>
</gene>
<keyword evidence="2" id="KW-1185">Reference proteome</keyword>
<dbReference type="AlphaFoldDB" id="A0A2K4ZR04"/>
<dbReference type="RefSeq" id="WP_103242686.1">
    <property type="nucleotide sequence ID" value="NZ_JANJZD010000069.1"/>
</dbReference>
<sequence length="210" mass="24920">MHDFVYVTQALAQPVKNELIQIIHEVQDIVRPYFTLQFRPVGSSSKNMITYDRKSNIGFDFDFDLEINDDNENYNPVEIRHIIKNAIDQVASQYGYKHCEDSTRALTIKKVNTITSQILHSCDFAIVHNCGDGRQQYIRFNKKNNNYTWEYQGKGFKNLEIKITWLKDNDYWGELQDYYIDKKNRNNNPDKHSRSIFAESINEMYQKKKN</sequence>
<protein>
    <recommendedName>
        <fullName evidence="3">Nucleotidyltransferase</fullName>
    </recommendedName>
</protein>
<dbReference type="OrthoDB" id="1644224at2"/>
<dbReference type="EMBL" id="OFSM01000070">
    <property type="protein sequence ID" value="SOY32772.1"/>
    <property type="molecule type" value="Genomic_DNA"/>
</dbReference>